<feature type="compositionally biased region" description="Low complexity" evidence="1">
    <location>
        <begin position="308"/>
        <end position="319"/>
    </location>
</feature>
<feature type="compositionally biased region" description="Polar residues" evidence="1">
    <location>
        <begin position="1"/>
        <end position="20"/>
    </location>
</feature>
<feature type="region of interest" description="Disordered" evidence="1">
    <location>
        <begin position="871"/>
        <end position="895"/>
    </location>
</feature>
<feature type="region of interest" description="Disordered" evidence="1">
    <location>
        <begin position="837"/>
        <end position="859"/>
    </location>
</feature>
<accession>A0A1B6EAE5</accession>
<feature type="compositionally biased region" description="Basic and acidic residues" evidence="1">
    <location>
        <begin position="67"/>
        <end position="90"/>
    </location>
</feature>
<gene>
    <name evidence="3" type="ORF">g.32251</name>
</gene>
<feature type="region of interest" description="Disordered" evidence="1">
    <location>
        <begin position="122"/>
        <end position="143"/>
    </location>
</feature>
<feature type="compositionally biased region" description="Basic and acidic residues" evidence="1">
    <location>
        <begin position="615"/>
        <end position="629"/>
    </location>
</feature>
<feature type="compositionally biased region" description="Basic and acidic residues" evidence="1">
    <location>
        <begin position="587"/>
        <end position="602"/>
    </location>
</feature>
<feature type="region of interest" description="Disordered" evidence="1">
    <location>
        <begin position="684"/>
        <end position="712"/>
    </location>
</feature>
<feature type="compositionally biased region" description="Polar residues" evidence="1">
    <location>
        <begin position="410"/>
        <end position="421"/>
    </location>
</feature>
<reference evidence="3" key="1">
    <citation type="submission" date="2015-12" db="EMBL/GenBank/DDBJ databases">
        <title>De novo transcriptome assembly of four potential Pierce s Disease insect vectors from Arizona vineyards.</title>
        <authorList>
            <person name="Tassone E.E."/>
        </authorList>
    </citation>
    <scope>NUCLEOTIDE SEQUENCE</scope>
</reference>
<feature type="region of interest" description="Disordered" evidence="1">
    <location>
        <begin position="581"/>
        <end position="629"/>
    </location>
</feature>
<dbReference type="AlphaFoldDB" id="A0A1B6EAE5"/>
<feature type="compositionally biased region" description="Polar residues" evidence="1">
    <location>
        <begin position="837"/>
        <end position="852"/>
    </location>
</feature>
<feature type="compositionally biased region" description="Polar residues" evidence="1">
    <location>
        <begin position="122"/>
        <end position="131"/>
    </location>
</feature>
<protein>
    <submittedName>
        <fullName evidence="3">Uncharacterized protein</fullName>
    </submittedName>
</protein>
<keyword evidence="2" id="KW-0472">Membrane</keyword>
<evidence type="ECO:0000256" key="2">
    <source>
        <dbReference type="SAM" id="Phobius"/>
    </source>
</evidence>
<keyword evidence="2" id="KW-1133">Transmembrane helix</keyword>
<dbReference type="EMBL" id="GEDC01002400">
    <property type="protein sequence ID" value="JAS34898.1"/>
    <property type="molecule type" value="Transcribed_RNA"/>
</dbReference>
<feature type="region of interest" description="Disordered" evidence="1">
    <location>
        <begin position="256"/>
        <end position="357"/>
    </location>
</feature>
<name>A0A1B6EAE5_9HEMI</name>
<evidence type="ECO:0000256" key="1">
    <source>
        <dbReference type="SAM" id="MobiDB-lite"/>
    </source>
</evidence>
<feature type="region of interest" description="Disordered" evidence="1">
    <location>
        <begin position="409"/>
        <end position="443"/>
    </location>
</feature>
<keyword evidence="2" id="KW-0812">Transmembrane</keyword>
<feature type="compositionally biased region" description="Basic and acidic residues" evidence="1">
    <location>
        <begin position="321"/>
        <end position="333"/>
    </location>
</feature>
<feature type="region of interest" description="Disordered" evidence="1">
    <location>
        <begin position="1"/>
        <end position="101"/>
    </location>
</feature>
<sequence>MQSDRSSSTGSNKNFFNSFRTYPRMFKKKKANAYKNGKRANTPPPKMETESMPPTPTSKKSNFSHQWTERYKDIKFADDESQSDKQKSFDDDVEDDSAPFRDTEFTGAINLEEFISKTLKTASSGSIQMSGKDQKSSVSSSERLQTGVIEEIDSDEFFLREKGLSREDVDISRFLSLEIRDAFRSPKNALASMEIDSELYDRDDYDLEPTTRKNLTNPMRRSIEAMSRELVEPMRMTPELEQNKMEEIINYCQPSRPTRTISLKKQSKQNKIEDFNTFPPPRPNRSRKQSISKESLEKYDIGSEESLARPSSVPSLSVSDTSKDQKFEIDKNSSSEAVNWQQPPLPPKRRKSSSKDLSYKHCLEKDLHENENWKRSDDVEIMVPEKITALQLEATNEAAILSGYYDSPSFPLNQKQQSRGTSLADEDRTSRGAESFSSETRETFGEDRVLNEINVNLAKSYDDYAVVEKPPHSQRQSQLSVSGDRKKTTTQIRALKNHGINFFFTYPRRAIRSLQKEMPVRPIRNYSSIRPSRPPRRNRVFREPVYVESEIIPLKNETNDSEIKTEQIIKGSLEDINKFISNEEDVQETRDLQSGDVIEKMKGRPLPPPPRPPRKNKEDSESRQEEHLFEGSNIQVTDLDESDDEGTTCVKENITEENTVQENLFLESVNLDFSELCDNNEKHSFPMLENTSNDPPVKKERKRKSLSHSSSNLISQNPYFTFGETSVSTQTDPLSEYLLSTCEDVTIHDNVENQNVKKSLSCDSEYLGLKSHKMKLSELDVEQLKVKDLQAQRIIVSEIDSVTMQISEISSKSGHLVINGIELPNSFLENVNPPIQTSTPGVHQQTQSSIQTETRDSETMTEVHNTCTIYQSEPLESQQSRNEFTSSQVPPEENLNQLTIEKKKLNSSSDEDILTRSESVTGQFTQDINATELAKQLVKIWQKSFLRGVNKVVDAFPEAEKSKDALTAACIVVVLIAGLMIMGLGQERTVHHHHWDFIPPSI</sequence>
<feature type="compositionally biased region" description="Basic residues" evidence="1">
    <location>
        <begin position="25"/>
        <end position="38"/>
    </location>
</feature>
<organism evidence="3">
    <name type="scientific">Clastoptera arizonana</name>
    <name type="common">Arizona spittle bug</name>
    <dbReference type="NCBI Taxonomy" id="38151"/>
    <lineage>
        <taxon>Eukaryota</taxon>
        <taxon>Metazoa</taxon>
        <taxon>Ecdysozoa</taxon>
        <taxon>Arthropoda</taxon>
        <taxon>Hexapoda</taxon>
        <taxon>Insecta</taxon>
        <taxon>Pterygota</taxon>
        <taxon>Neoptera</taxon>
        <taxon>Paraneoptera</taxon>
        <taxon>Hemiptera</taxon>
        <taxon>Auchenorrhyncha</taxon>
        <taxon>Cercopoidea</taxon>
        <taxon>Clastopteridae</taxon>
        <taxon>Clastoptera</taxon>
    </lineage>
</organism>
<proteinExistence type="predicted"/>
<evidence type="ECO:0000313" key="3">
    <source>
        <dbReference type="EMBL" id="JAS34898.1"/>
    </source>
</evidence>
<feature type="transmembrane region" description="Helical" evidence="2">
    <location>
        <begin position="965"/>
        <end position="985"/>
    </location>
</feature>
<feature type="compositionally biased region" description="Polar residues" evidence="1">
    <location>
        <begin position="57"/>
        <end position="66"/>
    </location>
</feature>